<evidence type="ECO:0000313" key="1">
    <source>
        <dbReference type="EMBL" id="OGM02346.1"/>
    </source>
</evidence>
<sequence>MPYMVSDPQKLDAELKAGVTDERPSFIGYSLKDKNAQTKAEQQLQQEEEIASKNELAETAENLRDAINTAYEKNIKHGQELADELRSALQNTNPELEAELADVVRFTDISDGDTENKNNLLQCGEGVALLSALTNGAFPRVDGWTIYDPENADSNLEDNTRAANTKDLWMDMVTGKPQEEFNIVGSVVNTEGALRFRIDTVDMVEPGDLLVSKEGHIVAVIDKYIDENGVTHLKVFDVNFDEKNGGQARIGDITNENMNQNVAGLSEGQSTQYLAISNY</sequence>
<gene>
    <name evidence="1" type="ORF">A2115_03235</name>
</gene>
<dbReference type="EMBL" id="MGFJ01000024">
    <property type="protein sequence ID" value="OGM02346.1"/>
    <property type="molecule type" value="Genomic_DNA"/>
</dbReference>
<dbReference type="AlphaFoldDB" id="A0A1F7WHM9"/>
<organism evidence="1 2">
    <name type="scientific">Candidatus Woesebacteria bacterium GWA1_41_8</name>
    <dbReference type="NCBI Taxonomy" id="1802471"/>
    <lineage>
        <taxon>Bacteria</taxon>
        <taxon>Candidatus Woeseibacteriota</taxon>
    </lineage>
</organism>
<protein>
    <submittedName>
        <fullName evidence="1">Uncharacterized protein</fullName>
    </submittedName>
</protein>
<evidence type="ECO:0000313" key="2">
    <source>
        <dbReference type="Proteomes" id="UP000176198"/>
    </source>
</evidence>
<dbReference type="Proteomes" id="UP000176198">
    <property type="component" value="Unassembled WGS sequence"/>
</dbReference>
<reference evidence="1 2" key="1">
    <citation type="journal article" date="2016" name="Nat. Commun.">
        <title>Thousands of microbial genomes shed light on interconnected biogeochemical processes in an aquifer system.</title>
        <authorList>
            <person name="Anantharaman K."/>
            <person name="Brown C.T."/>
            <person name="Hug L.A."/>
            <person name="Sharon I."/>
            <person name="Castelle C.J."/>
            <person name="Probst A.J."/>
            <person name="Thomas B.C."/>
            <person name="Singh A."/>
            <person name="Wilkins M.J."/>
            <person name="Karaoz U."/>
            <person name="Brodie E.L."/>
            <person name="Williams K.H."/>
            <person name="Hubbard S.S."/>
            <person name="Banfield J.F."/>
        </authorList>
    </citation>
    <scope>NUCLEOTIDE SEQUENCE [LARGE SCALE GENOMIC DNA]</scope>
</reference>
<accession>A0A1F7WHM9</accession>
<proteinExistence type="predicted"/>
<name>A0A1F7WHM9_9BACT</name>
<comment type="caution">
    <text evidence="1">The sequence shown here is derived from an EMBL/GenBank/DDBJ whole genome shotgun (WGS) entry which is preliminary data.</text>
</comment>